<keyword evidence="12" id="KW-0539">Nucleus</keyword>
<evidence type="ECO:0000259" key="17">
    <source>
        <dbReference type="PROSITE" id="PS50157"/>
    </source>
</evidence>
<dbReference type="GO" id="GO:0000976">
    <property type="term" value="F:transcription cis-regulatory region binding"/>
    <property type="evidence" value="ECO:0007669"/>
    <property type="project" value="UniProtKB-ARBA"/>
</dbReference>
<evidence type="ECO:0000313" key="18">
    <source>
        <dbReference type="EMBL" id="CAK9174843.1"/>
    </source>
</evidence>
<dbReference type="Gene3D" id="3.30.160.60">
    <property type="entry name" value="Classic Zinc Finger"/>
    <property type="match status" value="1"/>
</dbReference>
<proteinExistence type="inferred from homology"/>
<evidence type="ECO:0000256" key="10">
    <source>
        <dbReference type="ARBA" id="ARBA00023015"/>
    </source>
</evidence>
<feature type="region of interest" description="Disordered" evidence="16">
    <location>
        <begin position="966"/>
        <end position="1011"/>
    </location>
</feature>
<dbReference type="GO" id="GO:0008270">
    <property type="term" value="F:zinc ion binding"/>
    <property type="evidence" value="ECO:0007669"/>
    <property type="project" value="UniProtKB-KW"/>
</dbReference>
<keyword evidence="5" id="KW-0862">Zinc</keyword>
<feature type="domain" description="C2H2-type" evidence="17">
    <location>
        <begin position="1104"/>
        <end position="1133"/>
    </location>
</feature>
<dbReference type="EMBL" id="CAUOFW020006469">
    <property type="protein sequence ID" value="CAK9174843.1"/>
    <property type="molecule type" value="Genomic_DNA"/>
</dbReference>
<evidence type="ECO:0000256" key="5">
    <source>
        <dbReference type="ARBA" id="ARBA00022833"/>
    </source>
</evidence>
<feature type="region of interest" description="Disordered" evidence="16">
    <location>
        <begin position="1032"/>
        <end position="1079"/>
    </location>
</feature>
<keyword evidence="10" id="KW-0805">Transcription regulation</keyword>
<dbReference type="GO" id="GO:0009826">
    <property type="term" value="P:unidimensional cell growth"/>
    <property type="evidence" value="ECO:0007669"/>
    <property type="project" value="UniProtKB-ARBA"/>
</dbReference>
<dbReference type="PROSITE" id="PS00028">
    <property type="entry name" value="ZINC_FINGER_C2H2_1"/>
    <property type="match status" value="3"/>
</dbReference>
<feature type="region of interest" description="Disordered" evidence="16">
    <location>
        <begin position="473"/>
        <end position="527"/>
    </location>
</feature>
<feature type="compositionally biased region" description="Polar residues" evidence="16">
    <location>
        <begin position="975"/>
        <end position="999"/>
    </location>
</feature>
<dbReference type="InterPro" id="IPR013087">
    <property type="entry name" value="Znf_C2H2_type"/>
</dbReference>
<comment type="catalytic activity">
    <reaction evidence="13">
        <text>N(6),N(6)-dimethyl-L-lysyl(27)-[histone H3] + 2-oxoglutarate + O2 = N(6)-methyl-L-lysyl(27)-[histone H3] + formaldehyde + succinate + CO2</text>
        <dbReference type="Rhea" id="RHEA:60232"/>
        <dbReference type="Rhea" id="RHEA-COMP:15539"/>
        <dbReference type="Rhea" id="RHEA-COMP:15544"/>
        <dbReference type="ChEBI" id="CHEBI:15379"/>
        <dbReference type="ChEBI" id="CHEBI:16526"/>
        <dbReference type="ChEBI" id="CHEBI:16810"/>
        <dbReference type="ChEBI" id="CHEBI:16842"/>
        <dbReference type="ChEBI" id="CHEBI:30031"/>
        <dbReference type="ChEBI" id="CHEBI:61929"/>
        <dbReference type="ChEBI" id="CHEBI:61976"/>
    </reaction>
    <physiologicalReaction direction="left-to-right" evidence="13">
        <dbReference type="Rhea" id="RHEA:60233"/>
    </physiologicalReaction>
</comment>
<feature type="compositionally biased region" description="Polar residues" evidence="16">
    <location>
        <begin position="305"/>
        <end position="317"/>
    </location>
</feature>
<dbReference type="GO" id="GO:2000028">
    <property type="term" value="P:regulation of photoperiodism, flowering"/>
    <property type="evidence" value="ECO:0007669"/>
    <property type="project" value="UniProtKB-ARBA"/>
</dbReference>
<dbReference type="GO" id="GO:0000981">
    <property type="term" value="F:DNA-binding transcription factor activity, RNA polymerase II-specific"/>
    <property type="evidence" value="ECO:0007669"/>
    <property type="project" value="UniProtKB-ARBA"/>
</dbReference>
<feature type="domain" description="C2H2-type" evidence="17">
    <location>
        <begin position="1164"/>
        <end position="1195"/>
    </location>
</feature>
<keyword evidence="19" id="KW-1185">Reference proteome</keyword>
<feature type="region of interest" description="Disordered" evidence="16">
    <location>
        <begin position="304"/>
        <end position="335"/>
    </location>
</feature>
<dbReference type="InterPro" id="IPR036236">
    <property type="entry name" value="Znf_C2H2_sf"/>
</dbReference>
<comment type="similarity">
    <text evidence="1">Belongs to the JHDM3 histone demethylase family.</text>
</comment>
<dbReference type="Proteomes" id="UP001642360">
    <property type="component" value="Unassembled WGS sequence"/>
</dbReference>
<name>A0ABC8U445_9AQUA</name>
<evidence type="ECO:0000256" key="6">
    <source>
        <dbReference type="ARBA" id="ARBA00022853"/>
    </source>
</evidence>
<keyword evidence="3" id="KW-0677">Repeat</keyword>
<evidence type="ECO:0000256" key="2">
    <source>
        <dbReference type="ARBA" id="ARBA00022723"/>
    </source>
</evidence>
<keyword evidence="6" id="KW-0156">Chromatin regulator</keyword>
<protein>
    <recommendedName>
        <fullName evidence="17">C2H2-type domain-containing protein</fullName>
    </recommendedName>
</protein>
<feature type="compositionally biased region" description="Polar residues" evidence="16">
    <location>
        <begin position="473"/>
        <end position="486"/>
    </location>
</feature>
<gene>
    <name evidence="18" type="ORF">ILEXP_LOCUS44612</name>
</gene>
<evidence type="ECO:0000256" key="12">
    <source>
        <dbReference type="ARBA" id="ARBA00023242"/>
    </source>
</evidence>
<dbReference type="PANTHER" id="PTHR19818">
    <property type="entry name" value="ZINC FINGER PROTEIN ZIC AND GLI"/>
    <property type="match status" value="1"/>
</dbReference>
<evidence type="ECO:0000256" key="15">
    <source>
        <dbReference type="PROSITE-ProRule" id="PRU00042"/>
    </source>
</evidence>
<dbReference type="InterPro" id="IPR050329">
    <property type="entry name" value="GLI_C2H2-zinc-finger"/>
</dbReference>
<evidence type="ECO:0000313" key="19">
    <source>
        <dbReference type="Proteomes" id="UP001642360"/>
    </source>
</evidence>
<feature type="domain" description="C2H2-type" evidence="17">
    <location>
        <begin position="1134"/>
        <end position="1163"/>
    </location>
</feature>
<dbReference type="GO" id="GO:0005634">
    <property type="term" value="C:nucleus"/>
    <property type="evidence" value="ECO:0007669"/>
    <property type="project" value="UniProtKB-ARBA"/>
</dbReference>
<evidence type="ECO:0000256" key="11">
    <source>
        <dbReference type="ARBA" id="ARBA00023163"/>
    </source>
</evidence>
<dbReference type="PROSITE" id="PS50157">
    <property type="entry name" value="ZINC_FINGER_C2H2_2"/>
    <property type="match status" value="3"/>
</dbReference>
<evidence type="ECO:0000256" key="14">
    <source>
        <dbReference type="ARBA" id="ARBA00051751"/>
    </source>
</evidence>
<keyword evidence="2" id="KW-0479">Metal-binding</keyword>
<evidence type="ECO:0000256" key="3">
    <source>
        <dbReference type="ARBA" id="ARBA00022737"/>
    </source>
</evidence>
<comment type="caution">
    <text evidence="18">The sequence shown here is derived from an EMBL/GenBank/DDBJ whole genome shotgun (WGS) entry which is preliminary data.</text>
</comment>
<evidence type="ECO:0000256" key="16">
    <source>
        <dbReference type="SAM" id="MobiDB-lite"/>
    </source>
</evidence>
<dbReference type="SUPFAM" id="SSF57667">
    <property type="entry name" value="beta-beta-alpha zinc fingers"/>
    <property type="match status" value="2"/>
</dbReference>
<keyword evidence="8" id="KW-0560">Oxidoreductase</keyword>
<organism evidence="18 19">
    <name type="scientific">Ilex paraguariensis</name>
    <name type="common">yerba mate</name>
    <dbReference type="NCBI Taxonomy" id="185542"/>
    <lineage>
        <taxon>Eukaryota</taxon>
        <taxon>Viridiplantae</taxon>
        <taxon>Streptophyta</taxon>
        <taxon>Embryophyta</taxon>
        <taxon>Tracheophyta</taxon>
        <taxon>Spermatophyta</taxon>
        <taxon>Magnoliopsida</taxon>
        <taxon>eudicotyledons</taxon>
        <taxon>Gunneridae</taxon>
        <taxon>Pentapetalae</taxon>
        <taxon>asterids</taxon>
        <taxon>campanulids</taxon>
        <taxon>Aquifoliales</taxon>
        <taxon>Aquifoliaceae</taxon>
        <taxon>Ilex</taxon>
    </lineage>
</organism>
<reference evidence="18 19" key="1">
    <citation type="submission" date="2024-02" db="EMBL/GenBank/DDBJ databases">
        <authorList>
            <person name="Vignale AGUSTIN F."/>
            <person name="Sosa J E."/>
            <person name="Modenutti C."/>
        </authorList>
    </citation>
    <scope>NUCLEOTIDE SEQUENCE [LARGE SCALE GENOMIC DNA]</scope>
</reference>
<evidence type="ECO:0000256" key="4">
    <source>
        <dbReference type="ARBA" id="ARBA00022771"/>
    </source>
</evidence>
<dbReference type="SMART" id="SM00355">
    <property type="entry name" value="ZnF_C2H2"/>
    <property type="match status" value="4"/>
</dbReference>
<accession>A0ABC8U445</accession>
<keyword evidence="7" id="KW-0223">Dioxygenase</keyword>
<dbReference type="GO" id="GO:0071558">
    <property type="term" value="F:histone H3K27me2/H3K27me3 demethylase activity"/>
    <property type="evidence" value="ECO:0007669"/>
    <property type="project" value="UniProtKB-ARBA"/>
</dbReference>
<evidence type="ECO:0000256" key="13">
    <source>
        <dbReference type="ARBA" id="ARBA00050682"/>
    </source>
</evidence>
<feature type="compositionally biased region" description="Basic and acidic residues" evidence="16">
    <location>
        <begin position="1032"/>
        <end position="1041"/>
    </location>
</feature>
<dbReference type="FunFam" id="3.30.160.60:FF:000747">
    <property type="entry name" value="Probable lysine-specific demethylase ELF6"/>
    <property type="match status" value="1"/>
</dbReference>
<feature type="compositionally biased region" description="Basic and acidic residues" evidence="16">
    <location>
        <begin position="517"/>
        <end position="527"/>
    </location>
</feature>
<evidence type="ECO:0000256" key="9">
    <source>
        <dbReference type="ARBA" id="ARBA00023004"/>
    </source>
</evidence>
<keyword evidence="9" id="KW-0408">Iron</keyword>
<dbReference type="GO" id="GO:0010628">
    <property type="term" value="P:positive regulation of gene expression"/>
    <property type="evidence" value="ECO:0007669"/>
    <property type="project" value="UniProtKB-ARBA"/>
</dbReference>
<dbReference type="GO" id="GO:0045944">
    <property type="term" value="P:positive regulation of transcription by RNA polymerase II"/>
    <property type="evidence" value="ECO:0007669"/>
    <property type="project" value="UniProtKB-ARBA"/>
</dbReference>
<keyword evidence="11" id="KW-0804">Transcription</keyword>
<dbReference type="AlphaFoldDB" id="A0ABC8U445"/>
<feature type="compositionally biased region" description="Basic and acidic residues" evidence="16">
    <location>
        <begin position="1049"/>
        <end position="1079"/>
    </location>
</feature>
<evidence type="ECO:0000256" key="1">
    <source>
        <dbReference type="ARBA" id="ARBA00009711"/>
    </source>
</evidence>
<dbReference type="PANTHER" id="PTHR19818:SF139">
    <property type="entry name" value="PAIR-RULE PROTEIN ODD-PAIRED"/>
    <property type="match status" value="1"/>
</dbReference>
<evidence type="ECO:0000256" key="7">
    <source>
        <dbReference type="ARBA" id="ARBA00022964"/>
    </source>
</evidence>
<dbReference type="GO" id="GO:0048580">
    <property type="term" value="P:regulation of post-embryonic development"/>
    <property type="evidence" value="ECO:0007669"/>
    <property type="project" value="UniProtKB-ARBA"/>
</dbReference>
<feature type="compositionally biased region" description="Basic residues" evidence="16">
    <location>
        <begin position="1000"/>
        <end position="1010"/>
    </location>
</feature>
<evidence type="ECO:0000256" key="8">
    <source>
        <dbReference type="ARBA" id="ARBA00023002"/>
    </source>
</evidence>
<feature type="region of interest" description="Disordered" evidence="16">
    <location>
        <begin position="577"/>
        <end position="597"/>
    </location>
</feature>
<feature type="compositionally biased region" description="Polar residues" evidence="16">
    <location>
        <begin position="499"/>
        <end position="509"/>
    </location>
</feature>
<keyword evidence="4 15" id="KW-0863">Zinc-finger</keyword>
<sequence>MTVQGGGVDDCHRWWVYMAFDGGDGGEFNDVYSAVACGVVVEGGLRLKFDMLELLDDRVPRSLLPGARSSRLRDRQKEERELLVKKACIQDILIENNLLTTLLRKNLSYHGVLWDLDSLPSSRKESGLCSTTANVAITAGENVSSEKDNSEDLYSQMRLYMETVNDLYVDDDDVSCDFQIDSGTLPCVACGILGFPFMSLVQPSEKASLDLLPVDHQMIQNLGGFKAAESLSSLDLDGMVEGSVPEGLDCQDKSHKEKISSACNGLITASGTPKSGSEFKLTKDGEKSSTDAYSFSMDATGKMKPNNSNFLQHPNGASSSVKDKSPVSDHSPSLKDLTVTSEGKFEKGWNTSSGFLRPRIFCLEHAIQIEELLHSKGGANVLVICHSDFQKIKAHAAAIAEEIGSPFNYNEISLDNASHEDLNLINLAIDDEDQDECGEDWTSRLGVNLQHCVKVRKNIPSKKVQHALSLNGLFSDSSHTTPSPSALSFKWQSRKSRSKQTSNRPTHSLPSKAIQIKKNEDLGAKSDGQMVRKEGKIIQYRRRNKSKSCGSAGESEASVELRYLPVEVSAAEYENPDKNCRKTSKTNLGKVEDTGNSSSGLVVSALSGKSELQNDGKELVTTGALNWNSVPAQVTHSLVATSPVVENIAAQNSKVEDTGNRSSGLVESALSGKFELQHDSQELVTTGDLSGNSVPSQVTESFVTAIPIIESVVTQIMLKEMTLKDNACDSTWDDFQVIKVVEGSSEKNERCYSEKSAGSSAADLQSTKTEIVTDDQITEDIIMTNEACGPETADDYGGKCEVQADGDILMKEVSDFATSLGSCADGPSVGSSDELLEKPVQEKICMNDEVHDCATLNINMHLELRTRNSYGDVLMEEVPCPANPSSSCADDPPVGNFAEQLEKAVAEKFCMNNEVHDCVTLDSNFLQDNLIANETNDNNPVRGNVTLIDESSPVLVEGCLKVPGETQVDKELQSDGENSSLQDKGELDNTSSSLALNRSTAKKGSKRKRKAELQTKDVFGFNDFIRSPCERLRPRAGKDANRSGIDSNKTTEERPATRKVRKCSDGSVPDKDKRENKRESQKCDLEGCRMRFQTKAELVLHKRNQCPHEGCRKKFSSHKYAVLHQRVHDDDRPLKCPWKGCTMSFKWAWARTEHLRVHTGARPYECKVEGCGLTFRFVSDFSRHRRKTGHYVNVPA</sequence>
<dbReference type="GO" id="GO:0040029">
    <property type="term" value="P:epigenetic regulation of gene expression"/>
    <property type="evidence" value="ECO:0007669"/>
    <property type="project" value="UniProtKB-ARBA"/>
</dbReference>
<dbReference type="GO" id="GO:0009741">
    <property type="term" value="P:response to brassinosteroid"/>
    <property type="evidence" value="ECO:0007669"/>
    <property type="project" value="UniProtKB-ARBA"/>
</dbReference>
<comment type="catalytic activity">
    <reaction evidence="14">
        <text>N(6),N(6),N(6)-trimethyl-L-lysyl(27)-[histone H3] + 2-oxoglutarate + O2 = N(6),N(6)-dimethyl-L-lysyl(27)-[histone H3] + formaldehyde + succinate + CO2</text>
        <dbReference type="Rhea" id="RHEA:60228"/>
        <dbReference type="Rhea" id="RHEA-COMP:15535"/>
        <dbReference type="Rhea" id="RHEA-COMP:15539"/>
        <dbReference type="ChEBI" id="CHEBI:15379"/>
        <dbReference type="ChEBI" id="CHEBI:16526"/>
        <dbReference type="ChEBI" id="CHEBI:16810"/>
        <dbReference type="ChEBI" id="CHEBI:16842"/>
        <dbReference type="ChEBI" id="CHEBI:30031"/>
        <dbReference type="ChEBI" id="CHEBI:61961"/>
        <dbReference type="ChEBI" id="CHEBI:61976"/>
    </reaction>
    <physiologicalReaction direction="left-to-right" evidence="14">
        <dbReference type="Rhea" id="RHEA:60229"/>
    </physiologicalReaction>
</comment>